<feature type="region of interest" description="Disordered" evidence="1">
    <location>
        <begin position="1"/>
        <end position="21"/>
    </location>
</feature>
<dbReference type="EMBL" id="JADCNM010000001">
    <property type="protein sequence ID" value="KAG0502088.1"/>
    <property type="molecule type" value="Genomic_DNA"/>
</dbReference>
<protein>
    <submittedName>
        <fullName evidence="2">Uncharacterized protein</fullName>
    </submittedName>
</protein>
<sequence>MMRRRSNVYAPPPPPPPQPSDWEVLQAACSSQSATSLSTGASSPPIPAIRIRVKHSHGHHDLPQFPSHISQGFTRGTEDLLQGPGEGSSAYLDTAGVKDGSGWSSRKIPPGAKRCWRAAVQPRAERALRNPRRQPPMSTASPSWVIHQLTQDAFFIFSFIPISSFIGWVFSRVSELDAAVKGLEGVGEGGTRAHRPSHGTAYQARRVRRPTAKRKRARRNTDEEVAEVMQQQKRGGAGAEDDDGMGDIRRLLTINGGRHSSGRIKNSNRNSSD</sequence>
<gene>
    <name evidence="2" type="ORF">HPP92_002160</name>
</gene>
<organism evidence="2 3">
    <name type="scientific">Vanilla planifolia</name>
    <name type="common">Vanilla</name>
    <dbReference type="NCBI Taxonomy" id="51239"/>
    <lineage>
        <taxon>Eukaryota</taxon>
        <taxon>Viridiplantae</taxon>
        <taxon>Streptophyta</taxon>
        <taxon>Embryophyta</taxon>
        <taxon>Tracheophyta</taxon>
        <taxon>Spermatophyta</taxon>
        <taxon>Magnoliopsida</taxon>
        <taxon>Liliopsida</taxon>
        <taxon>Asparagales</taxon>
        <taxon>Orchidaceae</taxon>
        <taxon>Vanilloideae</taxon>
        <taxon>Vanilleae</taxon>
        <taxon>Vanilla</taxon>
    </lineage>
</organism>
<name>A0A835VM87_VANPL</name>
<feature type="compositionally biased region" description="Polar residues" evidence="1">
    <location>
        <begin position="263"/>
        <end position="273"/>
    </location>
</feature>
<dbReference type="Proteomes" id="UP000639772">
    <property type="component" value="Chromosome 1"/>
</dbReference>
<proteinExistence type="predicted"/>
<evidence type="ECO:0000313" key="3">
    <source>
        <dbReference type="Proteomes" id="UP000639772"/>
    </source>
</evidence>
<dbReference type="AlphaFoldDB" id="A0A835VM87"/>
<evidence type="ECO:0000256" key="1">
    <source>
        <dbReference type="SAM" id="MobiDB-lite"/>
    </source>
</evidence>
<feature type="region of interest" description="Disordered" evidence="1">
    <location>
        <begin position="186"/>
        <end position="273"/>
    </location>
</feature>
<feature type="compositionally biased region" description="Basic residues" evidence="1">
    <location>
        <begin position="205"/>
        <end position="218"/>
    </location>
</feature>
<reference evidence="2 3" key="1">
    <citation type="journal article" date="2020" name="Nat. Food">
        <title>A phased Vanilla planifolia genome enables genetic improvement of flavour and production.</title>
        <authorList>
            <person name="Hasing T."/>
            <person name="Tang H."/>
            <person name="Brym M."/>
            <person name="Khazi F."/>
            <person name="Huang T."/>
            <person name="Chambers A.H."/>
        </authorList>
    </citation>
    <scope>NUCLEOTIDE SEQUENCE [LARGE SCALE GENOMIC DNA]</scope>
    <source>
        <tissue evidence="2">Leaf</tissue>
    </source>
</reference>
<evidence type="ECO:0000313" key="2">
    <source>
        <dbReference type="EMBL" id="KAG0502088.1"/>
    </source>
</evidence>
<accession>A0A835VM87</accession>
<comment type="caution">
    <text evidence="2">The sequence shown here is derived from an EMBL/GenBank/DDBJ whole genome shotgun (WGS) entry which is preliminary data.</text>
</comment>
<feature type="compositionally biased region" description="Pro residues" evidence="1">
    <location>
        <begin position="10"/>
        <end position="19"/>
    </location>
</feature>